<feature type="compositionally biased region" description="Basic and acidic residues" evidence="1">
    <location>
        <begin position="252"/>
        <end position="295"/>
    </location>
</feature>
<feature type="compositionally biased region" description="Polar residues" evidence="1">
    <location>
        <begin position="213"/>
        <end position="222"/>
    </location>
</feature>
<reference evidence="2 3" key="1">
    <citation type="journal article" date="2016" name="Mol. Biol. Evol.">
        <title>Comparative Genomics of Early-Diverging Mushroom-Forming Fungi Provides Insights into the Origins of Lignocellulose Decay Capabilities.</title>
        <authorList>
            <person name="Nagy L.G."/>
            <person name="Riley R."/>
            <person name="Tritt A."/>
            <person name="Adam C."/>
            <person name="Daum C."/>
            <person name="Floudas D."/>
            <person name="Sun H."/>
            <person name="Yadav J.S."/>
            <person name="Pangilinan J."/>
            <person name="Larsson K.H."/>
            <person name="Matsuura K."/>
            <person name="Barry K."/>
            <person name="Labutti K."/>
            <person name="Kuo R."/>
            <person name="Ohm R.A."/>
            <person name="Bhattacharya S.S."/>
            <person name="Shirouzu T."/>
            <person name="Yoshinaga Y."/>
            <person name="Martin F.M."/>
            <person name="Grigoriev I.V."/>
            <person name="Hibbett D.S."/>
        </authorList>
    </citation>
    <scope>NUCLEOTIDE SEQUENCE [LARGE SCALE GENOMIC DNA]</scope>
    <source>
        <strain evidence="2 3">TUFC12733</strain>
    </source>
</reference>
<proteinExistence type="predicted"/>
<dbReference type="EMBL" id="KV417295">
    <property type="protein sequence ID" value="KZO94425.1"/>
    <property type="molecule type" value="Genomic_DNA"/>
</dbReference>
<accession>A0A167KA12</accession>
<feature type="compositionally biased region" description="Basic and acidic residues" evidence="1">
    <location>
        <begin position="149"/>
        <end position="165"/>
    </location>
</feature>
<protein>
    <submittedName>
        <fullName evidence="2">Uncharacterized protein</fullName>
    </submittedName>
</protein>
<sequence length="347" mass="42252">MSSRSYDKERERRESRYSDEYRNPDRDVSRSRQEDRYAKEPELAATFLDHDMRFHPNLTMDARGLYILSDRRLHHASQGYGYGQDHAHARDHAEHRSRRHEESRTSRSQRDEERYHSTLSTNRVEREQIWEHDHYESETRESRYRLSTYREHRNSDVKSRPEWSARRSPTPDYRDSRGKRRVTPDHKAVDAREKRPLDATHTRARSLTPEPSPTRTATVQTDADTEYTDRRSRSPRHRDDDRDRRSSRRRRSSDSDDHSRTFDRDKERSHHSWNGHKDKPRDREREKERDRERKQERKRAKKEKEKEERRSVLTGKKIKLKVHKDADDIERDKKRENLLQFLNSAYD</sequence>
<feature type="region of interest" description="Disordered" evidence="1">
    <location>
        <begin position="1"/>
        <end position="38"/>
    </location>
</feature>
<organism evidence="2 3">
    <name type="scientific">Calocera viscosa (strain TUFC12733)</name>
    <dbReference type="NCBI Taxonomy" id="1330018"/>
    <lineage>
        <taxon>Eukaryota</taxon>
        <taxon>Fungi</taxon>
        <taxon>Dikarya</taxon>
        <taxon>Basidiomycota</taxon>
        <taxon>Agaricomycotina</taxon>
        <taxon>Dacrymycetes</taxon>
        <taxon>Dacrymycetales</taxon>
        <taxon>Dacrymycetaceae</taxon>
        <taxon>Calocera</taxon>
    </lineage>
</organism>
<feature type="compositionally biased region" description="Basic and acidic residues" evidence="1">
    <location>
        <begin position="227"/>
        <end position="244"/>
    </location>
</feature>
<name>A0A167KA12_CALVF</name>
<feature type="region of interest" description="Disordered" evidence="1">
    <location>
        <begin position="149"/>
        <end position="317"/>
    </location>
</feature>
<evidence type="ECO:0000256" key="1">
    <source>
        <dbReference type="SAM" id="MobiDB-lite"/>
    </source>
</evidence>
<dbReference type="Proteomes" id="UP000076738">
    <property type="component" value="Unassembled WGS sequence"/>
</dbReference>
<dbReference type="STRING" id="1330018.A0A167KA12"/>
<evidence type="ECO:0000313" key="3">
    <source>
        <dbReference type="Proteomes" id="UP000076738"/>
    </source>
</evidence>
<keyword evidence="3" id="KW-1185">Reference proteome</keyword>
<feature type="region of interest" description="Disordered" evidence="1">
    <location>
        <begin position="78"/>
        <end position="120"/>
    </location>
</feature>
<feature type="compositionally biased region" description="Basic and acidic residues" evidence="1">
    <location>
        <begin position="172"/>
        <end position="201"/>
    </location>
</feature>
<gene>
    <name evidence="2" type="ORF">CALVIDRAFT_528901</name>
</gene>
<feature type="compositionally biased region" description="Basic and acidic residues" evidence="1">
    <location>
        <begin position="85"/>
        <end position="116"/>
    </location>
</feature>
<feature type="compositionally biased region" description="Basic and acidic residues" evidence="1">
    <location>
        <begin position="302"/>
        <end position="311"/>
    </location>
</feature>
<evidence type="ECO:0000313" key="2">
    <source>
        <dbReference type="EMBL" id="KZO94425.1"/>
    </source>
</evidence>
<dbReference type="AlphaFoldDB" id="A0A167KA12"/>
<dbReference type="OrthoDB" id="8964048at2759"/>